<evidence type="ECO:0000256" key="2">
    <source>
        <dbReference type="ARBA" id="ARBA00023085"/>
    </source>
</evidence>
<name>A0A938BSK1_UNCW3</name>
<dbReference type="SMART" id="SM00710">
    <property type="entry name" value="PbH1"/>
    <property type="match status" value="4"/>
</dbReference>
<dbReference type="Pfam" id="PF01095">
    <property type="entry name" value="Pectinesterase"/>
    <property type="match status" value="1"/>
</dbReference>
<dbReference type="Proteomes" id="UP000779900">
    <property type="component" value="Unassembled WGS sequence"/>
</dbReference>
<comment type="caution">
    <text evidence="5">The sequence shown here is derived from an EMBL/GenBank/DDBJ whole genome shotgun (WGS) entry which is preliminary data.</text>
</comment>
<dbReference type="Gene3D" id="2.160.20.10">
    <property type="entry name" value="Single-stranded right-handed beta-helix, Pectin lyase-like"/>
    <property type="match status" value="2"/>
</dbReference>
<dbReference type="InterPro" id="IPR011050">
    <property type="entry name" value="Pectin_lyase_fold/virulence"/>
</dbReference>
<dbReference type="InterPro" id="IPR006626">
    <property type="entry name" value="PbH1"/>
</dbReference>
<organism evidence="5 6">
    <name type="scientific">candidate division WOR-3 bacterium</name>
    <dbReference type="NCBI Taxonomy" id="2052148"/>
    <lineage>
        <taxon>Bacteria</taxon>
        <taxon>Bacteria division WOR-3</taxon>
    </lineage>
</organism>
<dbReference type="PANTHER" id="PTHR31707">
    <property type="entry name" value="PECTINESTERASE"/>
    <property type="match status" value="1"/>
</dbReference>
<evidence type="ECO:0000313" key="5">
    <source>
        <dbReference type="EMBL" id="MBM3332700.1"/>
    </source>
</evidence>
<dbReference type="InterPro" id="IPR012334">
    <property type="entry name" value="Pectin_lyas_fold"/>
</dbReference>
<keyword evidence="1" id="KW-0378">Hydrolase</keyword>
<keyword evidence="2" id="KW-0063">Aspartyl esterase</keyword>
<dbReference type="EMBL" id="VGIR01000119">
    <property type="protein sequence ID" value="MBM3332700.1"/>
    <property type="molecule type" value="Genomic_DNA"/>
</dbReference>
<protein>
    <recommendedName>
        <fullName evidence="7">Right handed beta helix domain-containing protein</fullName>
    </recommendedName>
</protein>
<evidence type="ECO:0000256" key="1">
    <source>
        <dbReference type="ARBA" id="ARBA00022801"/>
    </source>
</evidence>
<evidence type="ECO:0000259" key="3">
    <source>
        <dbReference type="Pfam" id="PF01095"/>
    </source>
</evidence>
<sequence length="289" mass="31311">MGRVRLRTRMATTQACTHSPLGTNGKVETMNRTQDRLLLALMLLLAVASLRCPSKATVSGQPTLPEPDFVVARDGSADYETIGDALDDAEDGSVILVKPGTYEEEVEFQDDQKNITLLGSGPDKTIIDADGEYSAVTLRGSGHRLSGFTLRGAESHGLYVPDGKHQVDYCLIVDNDDRGIYLSTLSGRGRARIDHCTIADNEVSGIYSVKDDAGTTISNCIVAFNGRGIVTDEDEGGIKITNCLVSNEREDFDRVSEGTSNITDDRYGVKPCVSCLAFSRVIFRRSCFA</sequence>
<proteinExistence type="predicted"/>
<dbReference type="InterPro" id="IPR039448">
    <property type="entry name" value="Beta_helix"/>
</dbReference>
<reference evidence="5" key="1">
    <citation type="submission" date="2019-03" db="EMBL/GenBank/DDBJ databases">
        <title>Lake Tanganyika Metagenome-Assembled Genomes (MAGs).</title>
        <authorList>
            <person name="Tran P."/>
        </authorList>
    </citation>
    <scope>NUCLEOTIDE SEQUENCE</scope>
    <source>
        <strain evidence="5">K_DeepCast_150m_m2_040</strain>
    </source>
</reference>
<evidence type="ECO:0000259" key="4">
    <source>
        <dbReference type="Pfam" id="PF13229"/>
    </source>
</evidence>
<dbReference type="InterPro" id="IPR000070">
    <property type="entry name" value="Pectinesterase_cat"/>
</dbReference>
<dbReference type="SUPFAM" id="SSF51126">
    <property type="entry name" value="Pectin lyase-like"/>
    <property type="match status" value="1"/>
</dbReference>
<feature type="domain" description="Pectinesterase catalytic" evidence="3">
    <location>
        <begin position="68"/>
        <end position="132"/>
    </location>
</feature>
<dbReference type="GO" id="GO:0030599">
    <property type="term" value="F:pectinesterase activity"/>
    <property type="evidence" value="ECO:0007669"/>
    <property type="project" value="InterPro"/>
</dbReference>
<dbReference type="GO" id="GO:0042545">
    <property type="term" value="P:cell wall modification"/>
    <property type="evidence" value="ECO:0007669"/>
    <property type="project" value="InterPro"/>
</dbReference>
<dbReference type="AlphaFoldDB" id="A0A938BSK1"/>
<evidence type="ECO:0008006" key="7">
    <source>
        <dbReference type="Google" id="ProtNLM"/>
    </source>
</evidence>
<evidence type="ECO:0000313" key="6">
    <source>
        <dbReference type="Proteomes" id="UP000779900"/>
    </source>
</evidence>
<accession>A0A938BSK1</accession>
<dbReference type="Pfam" id="PF13229">
    <property type="entry name" value="Beta_helix"/>
    <property type="match status" value="1"/>
</dbReference>
<feature type="domain" description="Right handed beta helix" evidence="4">
    <location>
        <begin position="135"/>
        <end position="249"/>
    </location>
</feature>
<gene>
    <name evidence="5" type="ORF">FJY68_12785</name>
</gene>